<dbReference type="InterPro" id="IPR002523">
    <property type="entry name" value="MgTranspt_CorA/ZnTranspt_ZntB"/>
</dbReference>
<proteinExistence type="predicted"/>
<feature type="compositionally biased region" description="Polar residues" evidence="5">
    <location>
        <begin position="50"/>
        <end position="67"/>
    </location>
</feature>
<evidence type="ECO:0000313" key="7">
    <source>
        <dbReference type="EMBL" id="KAK4495421.1"/>
    </source>
</evidence>
<gene>
    <name evidence="7" type="ORF">PRZ48_013752</name>
</gene>
<feature type="compositionally biased region" description="Low complexity" evidence="5">
    <location>
        <begin position="39"/>
        <end position="49"/>
    </location>
</feature>
<keyword evidence="3 6" id="KW-1133">Transmembrane helix</keyword>
<evidence type="ECO:0000256" key="5">
    <source>
        <dbReference type="SAM" id="MobiDB-lite"/>
    </source>
</evidence>
<keyword evidence="4 6" id="KW-0472">Membrane</keyword>
<evidence type="ECO:0000256" key="1">
    <source>
        <dbReference type="ARBA" id="ARBA00004141"/>
    </source>
</evidence>
<evidence type="ECO:0000256" key="6">
    <source>
        <dbReference type="SAM" id="Phobius"/>
    </source>
</evidence>
<keyword evidence="2 6" id="KW-0812">Transmembrane</keyword>
<organism evidence="7 8">
    <name type="scientific">Zasmidium cellare</name>
    <name type="common">Wine cellar mold</name>
    <name type="synonym">Racodium cellare</name>
    <dbReference type="NCBI Taxonomy" id="395010"/>
    <lineage>
        <taxon>Eukaryota</taxon>
        <taxon>Fungi</taxon>
        <taxon>Dikarya</taxon>
        <taxon>Ascomycota</taxon>
        <taxon>Pezizomycotina</taxon>
        <taxon>Dothideomycetes</taxon>
        <taxon>Dothideomycetidae</taxon>
        <taxon>Mycosphaerellales</taxon>
        <taxon>Mycosphaerellaceae</taxon>
        <taxon>Zasmidium</taxon>
    </lineage>
</organism>
<comment type="caution">
    <text evidence="7">The sequence shown here is derived from an EMBL/GenBank/DDBJ whole genome shotgun (WGS) entry which is preliminary data.</text>
</comment>
<evidence type="ECO:0000256" key="3">
    <source>
        <dbReference type="ARBA" id="ARBA00022989"/>
    </source>
</evidence>
<feature type="transmembrane region" description="Helical" evidence="6">
    <location>
        <begin position="595"/>
        <end position="616"/>
    </location>
</feature>
<accession>A0ABR0E1X0</accession>
<reference evidence="7 8" key="1">
    <citation type="journal article" date="2023" name="G3 (Bethesda)">
        <title>A chromosome-level genome assembly of Zasmidium syzygii isolated from banana leaves.</title>
        <authorList>
            <person name="van Westerhoven A.C."/>
            <person name="Mehrabi R."/>
            <person name="Talebi R."/>
            <person name="Steentjes M.B.F."/>
            <person name="Corcolon B."/>
            <person name="Chong P.A."/>
            <person name="Kema G.H.J."/>
            <person name="Seidl M.F."/>
        </authorList>
    </citation>
    <scope>NUCLEOTIDE SEQUENCE [LARGE SCALE GENOMIC DNA]</scope>
    <source>
        <strain evidence="7 8">P124</strain>
    </source>
</reference>
<dbReference type="Gene3D" id="1.20.58.340">
    <property type="entry name" value="Magnesium transport protein CorA, transmembrane region"/>
    <property type="match status" value="1"/>
</dbReference>
<feature type="region of interest" description="Disordered" evidence="5">
    <location>
        <begin position="650"/>
        <end position="736"/>
    </location>
</feature>
<dbReference type="SUPFAM" id="SSF144083">
    <property type="entry name" value="Magnesium transport protein CorA, transmembrane region"/>
    <property type="match status" value="1"/>
</dbReference>
<evidence type="ECO:0000256" key="2">
    <source>
        <dbReference type="ARBA" id="ARBA00022692"/>
    </source>
</evidence>
<keyword evidence="8" id="KW-1185">Reference proteome</keyword>
<feature type="region of interest" description="Disordered" evidence="5">
    <location>
        <begin position="39"/>
        <end position="70"/>
    </location>
</feature>
<dbReference type="Pfam" id="PF01544">
    <property type="entry name" value="CorA"/>
    <property type="match status" value="1"/>
</dbReference>
<protein>
    <submittedName>
        <fullName evidence="7">Uncharacterized protein</fullName>
    </submittedName>
</protein>
<name>A0ABR0E1X0_ZASCE</name>
<dbReference type="Proteomes" id="UP001305779">
    <property type="component" value="Unassembled WGS sequence"/>
</dbReference>
<evidence type="ECO:0000256" key="4">
    <source>
        <dbReference type="ARBA" id="ARBA00023136"/>
    </source>
</evidence>
<dbReference type="EMBL" id="JAXOVC010000012">
    <property type="protein sequence ID" value="KAK4495421.1"/>
    <property type="molecule type" value="Genomic_DNA"/>
</dbReference>
<sequence length="736" mass="83627">MESTGSQKKKPRMDHILQSLEAQKEAYFDTMQKVHDALSTNLSSSSDSAIRTQQNQRAGNGTNTPEDQTARAVASDFGLSKSLTGLSAGAASVFSKGTGEESDGEHTDDQLYAQEALPSASFNEEGLHQHLINTAWDEYGWEILKDVLSNGALNSASRGRDHTLLPTQQGPVEDRSHLSGHQVWDIGSDGAPLAVETFGLDNEGSKAMTIWNCIKDINPPSKERKAVGRITIMRELSPILYAALHYTLSNTFDMDEIFKHLIVADGSTADVHRAFDLDSRRQSSKVFIFQYFTIIGDDCKPMPWQLSSGEIDNNPKHIRITRCNSVVALALTGKPIRKVRNPSRRAQNQNDYGNIYDPWSSWHLLNLQCFPDLKSSTDVHDTQKHYVNGPEAFLVTLLGEFRDAQRRFEDINRAITKLITPSSAFMFDANYRDDLLFEDEKFTYVRRYFWAYQTLGIMNESIRTIVDEFEHNFTDELWEGKDKTLWPIADSDSPRSMYYKKRMATLKQKFELQMKAFRKLINGNEERRTEIRGLREELYVGTSVKESRKSVEATETTVQQGHNIKLLTLVSIFFLPSQFVTSVFGMTNMPQDPSYWTFGVVLAAVCVPFFILIGSLNTNRGMTFWRNRFRNAFVRIMKLFSFLGRCFSKGKKHKTAPEGEEDEEKNQPSRSHSRHEPQPHSRRSMFARSPRSQDSGMSMEEGQLEYSPRVGRTPTSKLAELLKGKRQRASTTSTEV</sequence>
<evidence type="ECO:0000313" key="8">
    <source>
        <dbReference type="Proteomes" id="UP001305779"/>
    </source>
</evidence>
<comment type="subcellular location">
    <subcellularLocation>
        <location evidence="1">Membrane</location>
        <topology evidence="1">Multi-pass membrane protein</topology>
    </subcellularLocation>
</comment>
<dbReference type="InterPro" id="IPR045863">
    <property type="entry name" value="CorA_TM1_TM2"/>
</dbReference>